<dbReference type="AlphaFoldDB" id="A0A1I0QVX3"/>
<dbReference type="RefSeq" id="WP_092454549.1">
    <property type="nucleotide sequence ID" value="NZ_FOJI01000009.1"/>
</dbReference>
<reference evidence="1 2" key="1">
    <citation type="submission" date="2016-10" db="EMBL/GenBank/DDBJ databases">
        <authorList>
            <person name="de Groot N.N."/>
        </authorList>
    </citation>
    <scope>NUCLEOTIDE SEQUENCE [LARGE SCALE GENOMIC DNA]</scope>
    <source>
        <strain evidence="1 2">DSM 9179</strain>
    </source>
</reference>
<evidence type="ECO:0000313" key="1">
    <source>
        <dbReference type="EMBL" id="SEW31600.1"/>
    </source>
</evidence>
<protein>
    <submittedName>
        <fullName evidence="1">Uncharacterized protein</fullName>
    </submittedName>
</protein>
<dbReference type="EMBL" id="FOJI01000009">
    <property type="protein sequence ID" value="SEW31600.1"/>
    <property type="molecule type" value="Genomic_DNA"/>
</dbReference>
<organism evidence="1 2">
    <name type="scientific">[Clostridium] fimetarium</name>
    <dbReference type="NCBI Taxonomy" id="99656"/>
    <lineage>
        <taxon>Bacteria</taxon>
        <taxon>Bacillati</taxon>
        <taxon>Bacillota</taxon>
        <taxon>Clostridia</taxon>
        <taxon>Lachnospirales</taxon>
        <taxon>Lachnospiraceae</taxon>
    </lineage>
</organism>
<accession>A0A1I0QVX3</accession>
<sequence length="150" mass="16837">MSKHKLIKNKGIGSAEIALEIQAELAAIFRSEILLLHENDCWKTGLSLKHESSGITLDISCLACDHCGNVYIELVVPNIKGLSQEQTESLIYTDPEYNVELETDEIKDFIIFKSIYDNSTASFFDVNEVATRILALMEEIHKKIVHPISS</sequence>
<name>A0A1I0QVX3_9FIRM</name>
<evidence type="ECO:0000313" key="2">
    <source>
        <dbReference type="Proteomes" id="UP000199701"/>
    </source>
</evidence>
<dbReference type="STRING" id="99656.SAMN05421659_109164"/>
<gene>
    <name evidence="1" type="ORF">SAMN05421659_109164</name>
</gene>
<proteinExistence type="predicted"/>
<keyword evidence="2" id="KW-1185">Reference proteome</keyword>
<dbReference type="Proteomes" id="UP000199701">
    <property type="component" value="Unassembled WGS sequence"/>
</dbReference>